<evidence type="ECO:0000313" key="11">
    <source>
        <dbReference type="Proteomes" id="UP000058074"/>
    </source>
</evidence>
<keyword evidence="5 7" id="KW-0573">Peptidoglycan synthesis</keyword>
<dbReference type="GO" id="GO:0071555">
    <property type="term" value="P:cell wall organization"/>
    <property type="evidence" value="ECO:0007669"/>
    <property type="project" value="UniProtKB-UniRule"/>
</dbReference>
<dbReference type="EMBL" id="CP012700">
    <property type="protein sequence ID" value="ALH80564.1"/>
    <property type="molecule type" value="Genomic_DNA"/>
</dbReference>
<evidence type="ECO:0000256" key="8">
    <source>
        <dbReference type="SAM" id="MobiDB-lite"/>
    </source>
</evidence>
<comment type="similarity">
    <text evidence="2">Belongs to the YkuD family.</text>
</comment>
<dbReference type="SUPFAM" id="SSF141523">
    <property type="entry name" value="L,D-transpeptidase catalytic domain-like"/>
    <property type="match status" value="1"/>
</dbReference>
<dbReference type="CDD" id="cd16913">
    <property type="entry name" value="YkuD_like"/>
    <property type="match status" value="1"/>
</dbReference>
<dbReference type="GO" id="GO:0071972">
    <property type="term" value="F:peptidoglycan L,D-transpeptidase activity"/>
    <property type="evidence" value="ECO:0007669"/>
    <property type="project" value="TreeGrafter"/>
</dbReference>
<keyword evidence="3" id="KW-0808">Transferase</keyword>
<evidence type="ECO:0000256" key="6">
    <source>
        <dbReference type="ARBA" id="ARBA00023316"/>
    </source>
</evidence>
<feature type="domain" description="L,D-TPase catalytic" evidence="9">
    <location>
        <begin position="260"/>
        <end position="393"/>
    </location>
</feature>
<evidence type="ECO:0000256" key="7">
    <source>
        <dbReference type="PROSITE-ProRule" id="PRU01373"/>
    </source>
</evidence>
<evidence type="ECO:0000313" key="10">
    <source>
        <dbReference type="EMBL" id="ALH80564.1"/>
    </source>
</evidence>
<dbReference type="PROSITE" id="PS52029">
    <property type="entry name" value="LD_TPASE"/>
    <property type="match status" value="1"/>
</dbReference>
<dbReference type="PANTHER" id="PTHR30582">
    <property type="entry name" value="L,D-TRANSPEPTIDASE"/>
    <property type="match status" value="1"/>
</dbReference>
<keyword evidence="4 7" id="KW-0133">Cell shape</keyword>
<dbReference type="GO" id="GO:0018104">
    <property type="term" value="P:peptidoglycan-protein cross-linking"/>
    <property type="evidence" value="ECO:0007669"/>
    <property type="project" value="TreeGrafter"/>
</dbReference>
<sequence length="394" mass="41391">MNRRRFRALEKYVQRQELPMKFPTLLCTAALIALSACGGSGDKADSPPKSEAAAKTLEWKDDGMVSRDGDAAADDVARPEMQLQVVLDRLGFSPGVVDGKLGMSTTNALKGFQEAKGLSVSGEWDAATKAALADSAKIPATRMVTVPASYAEAAFAPLPEKPAEQAKLASMGYETLLEKLAERFHTTPDVLRDLNPELAGPAPAAGEPASGPAPTPVAAGTKLRVPNVGADQIVAADVDNADWLATLSSLGVGSSQPQADRVEVSKKAGTMKVFDAGGKLIALFTVTTGSAHDPLPIGKWKVKGVGRNPDYAFDPALLRGVAASEGKHRLPPGPNSPVGVVWIDLNKEHYGLHGTPEPQNIGRTESNGCVRLTNWDAARLAQMVSVGTKVDFVA</sequence>
<dbReference type="Pfam" id="PF03734">
    <property type="entry name" value="YkuD"/>
    <property type="match status" value="1"/>
</dbReference>
<dbReference type="GO" id="GO:0005576">
    <property type="term" value="C:extracellular region"/>
    <property type="evidence" value="ECO:0007669"/>
    <property type="project" value="TreeGrafter"/>
</dbReference>
<dbReference type="InterPro" id="IPR002477">
    <property type="entry name" value="Peptidoglycan-bd-like"/>
</dbReference>
<dbReference type="InterPro" id="IPR036365">
    <property type="entry name" value="PGBD-like_sf"/>
</dbReference>
<feature type="compositionally biased region" description="Low complexity" evidence="8">
    <location>
        <begin position="199"/>
        <end position="212"/>
    </location>
</feature>
<dbReference type="AlphaFoldDB" id="A0A0N9UZF0"/>
<name>A0A0N9UZF0_SPHMC</name>
<evidence type="ECO:0000256" key="1">
    <source>
        <dbReference type="ARBA" id="ARBA00004752"/>
    </source>
</evidence>
<feature type="active site" description="Proton donor/acceptor" evidence="7">
    <location>
        <position position="353"/>
    </location>
</feature>
<dbReference type="UniPathway" id="UPA00219"/>
<dbReference type="InterPro" id="IPR005490">
    <property type="entry name" value="LD_TPept_cat_dom"/>
</dbReference>
<reference evidence="10 11" key="1">
    <citation type="journal article" date="2015" name="Genome Announc.">
        <title>Complete Genome Sequence of Polypropylene Glycol- and Polyethylene Glycol-Degrading Sphingopyxis macrogoltabida Strain EY-1.</title>
        <authorList>
            <person name="Ohtsubo Y."/>
            <person name="Nagata Y."/>
            <person name="Numata M."/>
            <person name="Tsuchikane K."/>
            <person name="Hosoyama A."/>
            <person name="Yamazoe A."/>
            <person name="Tsuda M."/>
            <person name="Fujita N."/>
            <person name="Kawai F."/>
        </authorList>
    </citation>
    <scope>NUCLEOTIDE SEQUENCE [LARGE SCALE GENOMIC DNA]</scope>
    <source>
        <strain evidence="10 11">EY-1</strain>
    </source>
</reference>
<dbReference type="PATRIC" id="fig|33050.5.peg.1936"/>
<dbReference type="KEGG" id="smag:AN936_09335"/>
<dbReference type="PANTHER" id="PTHR30582:SF30">
    <property type="entry name" value="BLR4375 PROTEIN"/>
    <property type="match status" value="1"/>
</dbReference>
<evidence type="ECO:0000256" key="3">
    <source>
        <dbReference type="ARBA" id="ARBA00022679"/>
    </source>
</evidence>
<dbReference type="Gene3D" id="1.10.101.10">
    <property type="entry name" value="PGBD-like superfamily/PGBD"/>
    <property type="match status" value="1"/>
</dbReference>
<evidence type="ECO:0000259" key="9">
    <source>
        <dbReference type="PROSITE" id="PS52029"/>
    </source>
</evidence>
<evidence type="ECO:0000256" key="5">
    <source>
        <dbReference type="ARBA" id="ARBA00022984"/>
    </source>
</evidence>
<dbReference type="InterPro" id="IPR050979">
    <property type="entry name" value="LD-transpeptidase"/>
</dbReference>
<gene>
    <name evidence="10" type="ORF">AN936_09335</name>
</gene>
<dbReference type="GO" id="GO:0008360">
    <property type="term" value="P:regulation of cell shape"/>
    <property type="evidence" value="ECO:0007669"/>
    <property type="project" value="UniProtKB-UniRule"/>
</dbReference>
<dbReference type="SUPFAM" id="SSF47090">
    <property type="entry name" value="PGBD-like"/>
    <property type="match status" value="1"/>
</dbReference>
<feature type="region of interest" description="Disordered" evidence="8">
    <location>
        <begin position="194"/>
        <end position="220"/>
    </location>
</feature>
<dbReference type="InterPro" id="IPR038063">
    <property type="entry name" value="Transpep_catalytic_dom"/>
</dbReference>
<proteinExistence type="inferred from homology"/>
<feature type="active site" description="Nucleophile" evidence="7">
    <location>
        <position position="369"/>
    </location>
</feature>
<organism evidence="10 11">
    <name type="scientific">Sphingopyxis macrogoltabida</name>
    <name type="common">Sphingomonas macrogoltabidus</name>
    <dbReference type="NCBI Taxonomy" id="33050"/>
    <lineage>
        <taxon>Bacteria</taxon>
        <taxon>Pseudomonadati</taxon>
        <taxon>Pseudomonadota</taxon>
        <taxon>Alphaproteobacteria</taxon>
        <taxon>Sphingomonadales</taxon>
        <taxon>Sphingomonadaceae</taxon>
        <taxon>Sphingopyxis</taxon>
    </lineage>
</organism>
<keyword evidence="6 7" id="KW-0961">Cell wall biogenesis/degradation</keyword>
<dbReference type="Proteomes" id="UP000058074">
    <property type="component" value="Chromosome"/>
</dbReference>
<evidence type="ECO:0000256" key="4">
    <source>
        <dbReference type="ARBA" id="ARBA00022960"/>
    </source>
</evidence>
<dbReference type="Gene3D" id="2.40.440.10">
    <property type="entry name" value="L,D-transpeptidase catalytic domain-like"/>
    <property type="match status" value="1"/>
</dbReference>
<dbReference type="InterPro" id="IPR036366">
    <property type="entry name" value="PGBDSf"/>
</dbReference>
<dbReference type="GO" id="GO:0016740">
    <property type="term" value="F:transferase activity"/>
    <property type="evidence" value="ECO:0007669"/>
    <property type="project" value="UniProtKB-KW"/>
</dbReference>
<accession>A0A0N9UZF0</accession>
<evidence type="ECO:0000256" key="2">
    <source>
        <dbReference type="ARBA" id="ARBA00005992"/>
    </source>
</evidence>
<comment type="pathway">
    <text evidence="1 7">Cell wall biogenesis; peptidoglycan biosynthesis.</text>
</comment>
<dbReference type="Pfam" id="PF01471">
    <property type="entry name" value="PG_binding_1"/>
    <property type="match status" value="1"/>
</dbReference>
<protein>
    <recommendedName>
        <fullName evidence="9">L,D-TPase catalytic domain-containing protein</fullName>
    </recommendedName>
</protein>